<keyword evidence="4" id="KW-0597">Phosphoprotein</keyword>
<dbReference type="InterPro" id="IPR003660">
    <property type="entry name" value="HAMP_dom"/>
</dbReference>
<dbReference type="InterPro" id="IPR036097">
    <property type="entry name" value="HisK_dim/P_sf"/>
</dbReference>
<comment type="subcellular location">
    <subcellularLocation>
        <location evidence="2">Membrane</location>
    </subcellularLocation>
</comment>
<dbReference type="InterPro" id="IPR003594">
    <property type="entry name" value="HATPase_dom"/>
</dbReference>
<dbReference type="SUPFAM" id="SSF55874">
    <property type="entry name" value="ATPase domain of HSP90 chaperone/DNA topoisomerase II/histidine kinase"/>
    <property type="match status" value="1"/>
</dbReference>
<dbReference type="InterPro" id="IPR036890">
    <property type="entry name" value="HATPase_C_sf"/>
</dbReference>
<keyword evidence="8 12" id="KW-1133">Transmembrane helix</keyword>
<dbReference type="PRINTS" id="PR00344">
    <property type="entry name" value="BCTRLSENSOR"/>
</dbReference>
<evidence type="ECO:0000256" key="3">
    <source>
        <dbReference type="ARBA" id="ARBA00012438"/>
    </source>
</evidence>
<feature type="coiled-coil region" evidence="11">
    <location>
        <begin position="205"/>
        <end position="232"/>
    </location>
</feature>
<evidence type="ECO:0000256" key="11">
    <source>
        <dbReference type="SAM" id="Coils"/>
    </source>
</evidence>
<dbReference type="Pfam" id="PF00512">
    <property type="entry name" value="HisKA"/>
    <property type="match status" value="1"/>
</dbReference>
<keyword evidence="7 15" id="KW-0418">Kinase</keyword>
<dbReference type="EC" id="2.7.13.3" evidence="3"/>
<organism evidence="15 16">
    <name type="scientific">Ramlibacter henchirensis</name>
    <dbReference type="NCBI Taxonomy" id="204072"/>
    <lineage>
        <taxon>Bacteria</taxon>
        <taxon>Pseudomonadati</taxon>
        <taxon>Pseudomonadota</taxon>
        <taxon>Betaproteobacteria</taxon>
        <taxon>Burkholderiales</taxon>
        <taxon>Comamonadaceae</taxon>
        <taxon>Ramlibacter</taxon>
    </lineage>
</organism>
<evidence type="ECO:0000259" key="13">
    <source>
        <dbReference type="PROSITE" id="PS50109"/>
    </source>
</evidence>
<dbReference type="SMART" id="SM00388">
    <property type="entry name" value="HisKA"/>
    <property type="match status" value="1"/>
</dbReference>
<keyword evidence="5" id="KW-0808">Transferase</keyword>
<keyword evidence="11" id="KW-0175">Coiled coil</keyword>
<dbReference type="RefSeq" id="WP_135261570.1">
    <property type="nucleotide sequence ID" value="NZ_SMLM01000001.1"/>
</dbReference>
<proteinExistence type="predicted"/>
<dbReference type="OrthoDB" id="8554694at2"/>
<evidence type="ECO:0000256" key="1">
    <source>
        <dbReference type="ARBA" id="ARBA00000085"/>
    </source>
</evidence>
<dbReference type="GO" id="GO:0005886">
    <property type="term" value="C:plasma membrane"/>
    <property type="evidence" value="ECO:0007669"/>
    <property type="project" value="TreeGrafter"/>
</dbReference>
<evidence type="ECO:0000256" key="9">
    <source>
        <dbReference type="ARBA" id="ARBA00023012"/>
    </source>
</evidence>
<feature type="transmembrane region" description="Helical" evidence="12">
    <location>
        <begin position="155"/>
        <end position="174"/>
    </location>
</feature>
<evidence type="ECO:0000256" key="8">
    <source>
        <dbReference type="ARBA" id="ARBA00022989"/>
    </source>
</evidence>
<keyword evidence="10 12" id="KW-0472">Membrane</keyword>
<dbReference type="SMART" id="SM00387">
    <property type="entry name" value="HATPase_c"/>
    <property type="match status" value="1"/>
</dbReference>
<keyword evidence="16" id="KW-1185">Reference proteome</keyword>
<dbReference type="InterPro" id="IPR050428">
    <property type="entry name" value="TCS_sensor_his_kinase"/>
</dbReference>
<dbReference type="GO" id="GO:0000155">
    <property type="term" value="F:phosphorelay sensor kinase activity"/>
    <property type="evidence" value="ECO:0007669"/>
    <property type="project" value="InterPro"/>
</dbReference>
<dbReference type="InterPro" id="IPR003661">
    <property type="entry name" value="HisK_dim/P_dom"/>
</dbReference>
<dbReference type="Gene3D" id="1.10.287.130">
    <property type="match status" value="1"/>
</dbReference>
<feature type="domain" description="Histidine kinase" evidence="13">
    <location>
        <begin position="239"/>
        <end position="459"/>
    </location>
</feature>
<evidence type="ECO:0000256" key="4">
    <source>
        <dbReference type="ARBA" id="ARBA00022553"/>
    </source>
</evidence>
<evidence type="ECO:0000256" key="2">
    <source>
        <dbReference type="ARBA" id="ARBA00004370"/>
    </source>
</evidence>
<evidence type="ECO:0000313" key="16">
    <source>
        <dbReference type="Proteomes" id="UP000298180"/>
    </source>
</evidence>
<dbReference type="PROSITE" id="PS50885">
    <property type="entry name" value="HAMP"/>
    <property type="match status" value="1"/>
</dbReference>
<evidence type="ECO:0000259" key="14">
    <source>
        <dbReference type="PROSITE" id="PS50885"/>
    </source>
</evidence>
<dbReference type="SUPFAM" id="SSF47384">
    <property type="entry name" value="Homodimeric domain of signal transducing histidine kinase"/>
    <property type="match status" value="1"/>
</dbReference>
<dbReference type="EMBL" id="SMLM01000001">
    <property type="protein sequence ID" value="TFZ07446.1"/>
    <property type="molecule type" value="Genomic_DNA"/>
</dbReference>
<comment type="caution">
    <text evidence="15">The sequence shown here is derived from an EMBL/GenBank/DDBJ whole genome shotgun (WGS) entry which is preliminary data.</text>
</comment>
<gene>
    <name evidence="15" type="ORF">EZ313_02110</name>
</gene>
<evidence type="ECO:0000313" key="15">
    <source>
        <dbReference type="EMBL" id="TFZ07446.1"/>
    </source>
</evidence>
<dbReference type="InterPro" id="IPR013727">
    <property type="entry name" value="2CSK_N"/>
</dbReference>
<dbReference type="PROSITE" id="PS50109">
    <property type="entry name" value="HIS_KIN"/>
    <property type="match status" value="1"/>
</dbReference>
<evidence type="ECO:0000256" key="6">
    <source>
        <dbReference type="ARBA" id="ARBA00022692"/>
    </source>
</evidence>
<dbReference type="Pfam" id="PF08521">
    <property type="entry name" value="2CSK_N"/>
    <property type="match status" value="1"/>
</dbReference>
<keyword evidence="9" id="KW-0902">Two-component regulatory system</keyword>
<dbReference type="AlphaFoldDB" id="A0A4Z0C702"/>
<evidence type="ECO:0000256" key="5">
    <source>
        <dbReference type="ARBA" id="ARBA00022679"/>
    </source>
</evidence>
<dbReference type="PANTHER" id="PTHR45436">
    <property type="entry name" value="SENSOR HISTIDINE KINASE YKOH"/>
    <property type="match status" value="1"/>
</dbReference>
<keyword evidence="6 12" id="KW-0812">Transmembrane</keyword>
<dbReference type="CDD" id="cd00082">
    <property type="entry name" value="HisKA"/>
    <property type="match status" value="1"/>
</dbReference>
<protein>
    <recommendedName>
        <fullName evidence="3">histidine kinase</fullName>
        <ecNumber evidence="3">2.7.13.3</ecNumber>
    </recommendedName>
</protein>
<dbReference type="InterPro" id="IPR005467">
    <property type="entry name" value="His_kinase_dom"/>
</dbReference>
<feature type="domain" description="HAMP" evidence="14">
    <location>
        <begin position="179"/>
        <end position="231"/>
    </location>
</feature>
<dbReference type="InterPro" id="IPR004358">
    <property type="entry name" value="Sig_transdc_His_kin-like_C"/>
</dbReference>
<dbReference type="Proteomes" id="UP000298180">
    <property type="component" value="Unassembled WGS sequence"/>
</dbReference>
<sequence>MRDGLPLSARLLRQVLLPLALTWLAGSLVAAGIAYHFTQRAFDRSLLDDAVLIASNVHLRGDRLELTLTLDEVNRVLFDQTERMLFSVRAADGSLVAGVRDLPALRVNPGAFEFGDLERDGLALRTISLHRESPRPFDVVVAETTRGRSKALQRLVWWSLLPQALLLMVLAAWLRRAIRGEVRPLAHLEAALGRRGAADMAPVQVEHSSREVEALSAALNDLLARLDRSLRAQREFAGNVAHELRTPLAAIRALADYGLAQDDPAAWREQLRKIAASEARASRMVDQLLDLALALEAEAGLQTDDVALDELVRDAVLRFLPRADAAGVDLGARGIEAAAVVRANASLVEGILNNLLDNALRYGGRSDAELPAVTVALQDTPSEVVLSVQDNGHGLPGEMQAQLVQRGAQGETGQLLGEGAGLGLALVAQYARLMDARMNLGAGDDGRGWRCEIGFPRRGDKREQAR</sequence>
<dbReference type="Pfam" id="PF02518">
    <property type="entry name" value="HATPase_c"/>
    <property type="match status" value="1"/>
</dbReference>
<name>A0A4Z0C702_9BURK</name>
<feature type="transmembrane region" description="Helical" evidence="12">
    <location>
        <begin position="15"/>
        <end position="37"/>
    </location>
</feature>
<evidence type="ECO:0000256" key="10">
    <source>
        <dbReference type="ARBA" id="ARBA00023136"/>
    </source>
</evidence>
<dbReference type="Gene3D" id="3.30.565.10">
    <property type="entry name" value="Histidine kinase-like ATPase, C-terminal domain"/>
    <property type="match status" value="1"/>
</dbReference>
<comment type="catalytic activity">
    <reaction evidence="1">
        <text>ATP + protein L-histidine = ADP + protein N-phospho-L-histidine.</text>
        <dbReference type="EC" id="2.7.13.3"/>
    </reaction>
</comment>
<evidence type="ECO:0000256" key="12">
    <source>
        <dbReference type="SAM" id="Phobius"/>
    </source>
</evidence>
<dbReference type="PANTHER" id="PTHR45436:SF1">
    <property type="entry name" value="SENSOR PROTEIN QSEC"/>
    <property type="match status" value="1"/>
</dbReference>
<accession>A0A4Z0C702</accession>
<reference evidence="15 16" key="1">
    <citation type="submission" date="2019-03" db="EMBL/GenBank/DDBJ databases">
        <title>Ramlibacter henchirensis DSM 14656, whole genome shotgun sequence.</title>
        <authorList>
            <person name="Zhang X."/>
            <person name="Feng G."/>
            <person name="Zhu H."/>
        </authorList>
    </citation>
    <scope>NUCLEOTIDE SEQUENCE [LARGE SCALE GENOMIC DNA]</scope>
    <source>
        <strain evidence="15 16">DSM 14656</strain>
    </source>
</reference>
<evidence type="ECO:0000256" key="7">
    <source>
        <dbReference type="ARBA" id="ARBA00022777"/>
    </source>
</evidence>